<keyword evidence="2" id="KW-1185">Reference proteome</keyword>
<evidence type="ECO:0000313" key="1">
    <source>
        <dbReference type="EMBL" id="RAI94117.1"/>
    </source>
</evidence>
<evidence type="ECO:0000313" key="2">
    <source>
        <dbReference type="Proteomes" id="UP000249610"/>
    </source>
</evidence>
<reference evidence="1 2" key="1">
    <citation type="submission" date="2018-06" db="EMBL/GenBank/DDBJ databases">
        <title>Genomic Encyclopedia of Archaeal and Bacterial Type Strains, Phase II (KMG-II): from individual species to whole genera.</title>
        <authorList>
            <person name="Goeker M."/>
        </authorList>
    </citation>
    <scope>NUCLEOTIDE SEQUENCE [LARGE SCALE GENOMIC DNA]</scope>
    <source>
        <strain evidence="1 2">DSM 23446</strain>
    </source>
</reference>
<accession>A0A327PRD0</accession>
<dbReference type="EMBL" id="QLLK01000002">
    <property type="protein sequence ID" value="RAI94117.1"/>
    <property type="molecule type" value="Genomic_DNA"/>
</dbReference>
<dbReference type="Proteomes" id="UP000249610">
    <property type="component" value="Unassembled WGS sequence"/>
</dbReference>
<gene>
    <name evidence="1" type="ORF">LV83_01024</name>
</gene>
<name>A0A327PRD0_9BACT</name>
<dbReference type="OrthoDB" id="826473at2"/>
<sequence length="83" mass="9105">MTKSAVNKTLWLSGLITGALVGAYLYKNKDDFGPQKKKLNNLIGDFQSLLGDMKTKFLEVKSEGVEATKSAIQAAKEKVEKVK</sequence>
<evidence type="ECO:0008006" key="3">
    <source>
        <dbReference type="Google" id="ProtNLM"/>
    </source>
</evidence>
<dbReference type="RefSeq" id="WP_111610441.1">
    <property type="nucleotide sequence ID" value="NZ_CP187512.1"/>
</dbReference>
<proteinExistence type="predicted"/>
<dbReference type="AlphaFoldDB" id="A0A327PRD0"/>
<protein>
    <recommendedName>
        <fullName evidence="3">YtxH-like protein</fullName>
    </recommendedName>
</protein>
<comment type="caution">
    <text evidence="1">The sequence shown here is derived from an EMBL/GenBank/DDBJ whole genome shotgun (WGS) entry which is preliminary data.</text>
</comment>
<organism evidence="1 2">
    <name type="scientific">Algoriphagus yeomjeoni</name>
    <dbReference type="NCBI Taxonomy" id="291403"/>
    <lineage>
        <taxon>Bacteria</taxon>
        <taxon>Pseudomonadati</taxon>
        <taxon>Bacteroidota</taxon>
        <taxon>Cytophagia</taxon>
        <taxon>Cytophagales</taxon>
        <taxon>Cyclobacteriaceae</taxon>
        <taxon>Algoriphagus</taxon>
    </lineage>
</organism>